<accession>A0A835PWN3</accession>
<proteinExistence type="predicted"/>
<feature type="region of interest" description="Disordered" evidence="1">
    <location>
        <begin position="575"/>
        <end position="613"/>
    </location>
</feature>
<evidence type="ECO:0000313" key="3">
    <source>
        <dbReference type="EMBL" id="KAG0461179.1"/>
    </source>
</evidence>
<name>A0A835PWN3_VANPL</name>
<comment type="caution">
    <text evidence="3">The sequence shown here is derived from an EMBL/GenBank/DDBJ whole genome shotgun (WGS) entry which is preliminary data.</text>
</comment>
<dbReference type="InterPro" id="IPR001680">
    <property type="entry name" value="WD40_rpt"/>
</dbReference>
<dbReference type="InterPro" id="IPR015943">
    <property type="entry name" value="WD40/YVTN_repeat-like_dom_sf"/>
</dbReference>
<sequence length="613" mass="67133">MMSYPVIRDILASFSPSSEFLALSHGDGRIKVWNTVKGHLQTEFADFSSASENSIIPLKSKMGHLALDYKSMKWVQLESKKKTKSIQSFLVLGTGSGDVLALEVSTGQLRWRICDCHPGGVSAISFSRHRSSLYTAGVDGMVCEIDCLLGSVVRRFRSSTKGISSLSVSADGSMLATAAGQLKVSVRCMIFSEDGNFVLSSGAGEKHIAIWKIDGGKKKSASCVLSMEHPAIFVDCRCSITEGSKVQVLYVLALSEKGICSLWHGSIEELQNAKPTKITLSVESSQSKTMKNQMIFATKFESIIRPGCALVHVARGSLVKPRFEKLSVEYGVDTSLGVSLDGVLLPVGQNYVSKQSKEANDAVTTLDRANAEEAIFPVPKLHAHEKKRKHGMTSPDVDFAKQRVGLVKSKSKTSSARTEVSVQNIDVDETICIEDRLREAGLLDFDVKPEKNTSNGLNDATMNDSLNFTVGVNLPKRKIRSQISSMSSVDASKLLPLLVSSWTTRSACSRHVLPWIYYILVIHGQFITSQESLLPTLDCLEKMMKYKSTALHPLLKLAGRLQLMIAQINKSGPNSIEKFDSNDEAEEVEEDEEEDIDEVVYGVDEVSDSDSDD</sequence>
<keyword evidence="4" id="KW-1185">Reference proteome</keyword>
<dbReference type="OrthoDB" id="674685at2759"/>
<feature type="domain" description="Small-subunit processome Utp12" evidence="2">
    <location>
        <begin position="474"/>
        <end position="564"/>
    </location>
</feature>
<dbReference type="Pfam" id="PF04003">
    <property type="entry name" value="Utp12"/>
    <property type="match status" value="1"/>
</dbReference>
<dbReference type="InterPro" id="IPR007148">
    <property type="entry name" value="SSU_processome_Utp12"/>
</dbReference>
<feature type="compositionally biased region" description="Acidic residues" evidence="1">
    <location>
        <begin position="582"/>
        <end position="598"/>
    </location>
</feature>
<reference evidence="3 4" key="1">
    <citation type="journal article" date="2020" name="Nat. Food">
        <title>A phased Vanilla planifolia genome enables genetic improvement of flavour and production.</title>
        <authorList>
            <person name="Hasing T."/>
            <person name="Tang H."/>
            <person name="Brym M."/>
            <person name="Khazi F."/>
            <person name="Huang T."/>
            <person name="Chambers A.H."/>
        </authorList>
    </citation>
    <scope>NUCLEOTIDE SEQUENCE [LARGE SCALE GENOMIC DNA]</scope>
    <source>
        <tissue evidence="3">Leaf</tissue>
    </source>
</reference>
<organism evidence="3 4">
    <name type="scientific">Vanilla planifolia</name>
    <name type="common">Vanilla</name>
    <dbReference type="NCBI Taxonomy" id="51239"/>
    <lineage>
        <taxon>Eukaryota</taxon>
        <taxon>Viridiplantae</taxon>
        <taxon>Streptophyta</taxon>
        <taxon>Embryophyta</taxon>
        <taxon>Tracheophyta</taxon>
        <taxon>Spermatophyta</taxon>
        <taxon>Magnoliopsida</taxon>
        <taxon>Liliopsida</taxon>
        <taxon>Asparagales</taxon>
        <taxon>Orchidaceae</taxon>
        <taxon>Vanilloideae</taxon>
        <taxon>Vanilleae</taxon>
        <taxon>Vanilla</taxon>
    </lineage>
</organism>
<dbReference type="Pfam" id="PF00400">
    <property type="entry name" value="WD40"/>
    <property type="match status" value="3"/>
</dbReference>
<dbReference type="Proteomes" id="UP000636800">
    <property type="component" value="Chromosome 11"/>
</dbReference>
<dbReference type="AlphaFoldDB" id="A0A835PWN3"/>
<dbReference type="InterPro" id="IPR036322">
    <property type="entry name" value="WD40_repeat_dom_sf"/>
</dbReference>
<evidence type="ECO:0000313" key="4">
    <source>
        <dbReference type="Proteomes" id="UP000636800"/>
    </source>
</evidence>
<dbReference type="Gene3D" id="2.130.10.10">
    <property type="entry name" value="YVTN repeat-like/Quinoprotein amine dehydrogenase"/>
    <property type="match status" value="1"/>
</dbReference>
<gene>
    <name evidence="3" type="ORF">HPP92_021476</name>
</gene>
<dbReference type="PANTHER" id="PTHR45290">
    <property type="entry name" value="OS03G0300300 PROTEIN"/>
    <property type="match status" value="1"/>
</dbReference>
<dbReference type="SMART" id="SM00320">
    <property type="entry name" value="WD40"/>
    <property type="match status" value="3"/>
</dbReference>
<dbReference type="SUPFAM" id="SSF50978">
    <property type="entry name" value="WD40 repeat-like"/>
    <property type="match status" value="1"/>
</dbReference>
<evidence type="ECO:0000256" key="1">
    <source>
        <dbReference type="SAM" id="MobiDB-lite"/>
    </source>
</evidence>
<protein>
    <recommendedName>
        <fullName evidence="2">Small-subunit processome Utp12 domain-containing protein</fullName>
    </recommendedName>
</protein>
<dbReference type="EMBL" id="JADCNL010000011">
    <property type="protein sequence ID" value="KAG0461179.1"/>
    <property type="molecule type" value="Genomic_DNA"/>
</dbReference>
<evidence type="ECO:0000259" key="2">
    <source>
        <dbReference type="Pfam" id="PF04003"/>
    </source>
</evidence>
<dbReference type="PANTHER" id="PTHR45290:SF1">
    <property type="entry name" value="OS03G0300300 PROTEIN"/>
    <property type="match status" value="1"/>
</dbReference>